<dbReference type="AlphaFoldDB" id="A0AAN6E286"/>
<name>A0AAN6E286_9EURO</name>
<protein>
    <submittedName>
        <fullName evidence="1">Uncharacterized protein</fullName>
    </submittedName>
</protein>
<proteinExistence type="predicted"/>
<sequence length="333" mass="38795">MDDDIFEIYISDLKFTEPARILRYSTKAETVVEHVEPVQVQELLTLLRSKDQQQPRIKTEDTLYGNLLVIEGVGAEELPIRMERAVFLDLLAHMQIPRIFVRSMTDHGGHYSTFINHEERDGQLRPESIFATPVAKWRMFSCCLRIHLVNSEVSGIILHSNVGAIKRVPRLFQGRQKDLAMSPVSFLVFLLEMFGLETTLHSTYLAEDIRKAEEKTGFWEDMNSTIVASKYEQLNKDVYSCRLRLSSLRRFTDFQQEFGQFLHKFFDLIDQLRTECGLGPESKWKRIAVVQDLDYQVTTCRRLQAEWEKMHERIQIQIDVVSAAITYEYTTSC</sequence>
<dbReference type="Proteomes" id="UP001203852">
    <property type="component" value="Unassembled WGS sequence"/>
</dbReference>
<gene>
    <name evidence="1" type="ORF">EDD36DRAFT_484557</name>
</gene>
<evidence type="ECO:0000313" key="2">
    <source>
        <dbReference type="Proteomes" id="UP001203852"/>
    </source>
</evidence>
<keyword evidence="2" id="KW-1185">Reference proteome</keyword>
<reference evidence="1" key="1">
    <citation type="journal article" date="2022" name="bioRxiv">
        <title>Deciphering the potential niche of two novel black yeast fungi from a biological soil crust based on their genomes, phenotypes, and melanin regulation.</title>
        <authorList>
            <consortium name="DOE Joint Genome Institute"/>
            <person name="Carr E.C."/>
            <person name="Barton Q."/>
            <person name="Grambo S."/>
            <person name="Sullivan M."/>
            <person name="Renfro C.M."/>
            <person name="Kuo A."/>
            <person name="Pangilinan J."/>
            <person name="Lipzen A."/>
            <person name="Keymanesh K."/>
            <person name="Savage E."/>
            <person name="Barry K."/>
            <person name="Grigoriev I.V."/>
            <person name="Riekhof W.R."/>
            <person name="Harris S.S."/>
        </authorList>
    </citation>
    <scope>NUCLEOTIDE SEQUENCE</scope>
    <source>
        <strain evidence="1">JF 03-4F</strain>
    </source>
</reference>
<accession>A0AAN6E286</accession>
<organism evidence="1 2">
    <name type="scientific">Exophiala viscosa</name>
    <dbReference type="NCBI Taxonomy" id="2486360"/>
    <lineage>
        <taxon>Eukaryota</taxon>
        <taxon>Fungi</taxon>
        <taxon>Dikarya</taxon>
        <taxon>Ascomycota</taxon>
        <taxon>Pezizomycotina</taxon>
        <taxon>Eurotiomycetes</taxon>
        <taxon>Chaetothyriomycetidae</taxon>
        <taxon>Chaetothyriales</taxon>
        <taxon>Herpotrichiellaceae</taxon>
        <taxon>Exophiala</taxon>
    </lineage>
</organism>
<dbReference type="EMBL" id="MU404351">
    <property type="protein sequence ID" value="KAI1616856.1"/>
    <property type="molecule type" value="Genomic_DNA"/>
</dbReference>
<comment type="caution">
    <text evidence="1">The sequence shown here is derived from an EMBL/GenBank/DDBJ whole genome shotgun (WGS) entry which is preliminary data.</text>
</comment>
<evidence type="ECO:0000313" key="1">
    <source>
        <dbReference type="EMBL" id="KAI1616856.1"/>
    </source>
</evidence>